<protein>
    <submittedName>
        <fullName evidence="1">Uncharacterized protein</fullName>
    </submittedName>
</protein>
<keyword evidence="2" id="KW-1185">Reference proteome</keyword>
<dbReference type="Proteomes" id="UP001152484">
    <property type="component" value="Unassembled WGS sequence"/>
</dbReference>
<accession>A0A9P0ZCV2</accession>
<dbReference type="EMBL" id="CAMAPE010000033">
    <property type="protein sequence ID" value="CAH9095422.1"/>
    <property type="molecule type" value="Genomic_DNA"/>
</dbReference>
<dbReference type="AlphaFoldDB" id="A0A9P0ZCV2"/>
<evidence type="ECO:0000313" key="2">
    <source>
        <dbReference type="Proteomes" id="UP001152484"/>
    </source>
</evidence>
<sequence>MEELLKLADLGGGEGQLCGDAAGQKRPFGHPVTNVWHRHHRPTLQQLLPKELPRLHRPPAAAAGLSLRERVRDLGARVHIIRKRHNISLPVDVLESVVRAVAGKCGFQGAIAGEFVGSFVEGFPVIKEGSLARAGILAVRLERIVSHIGLIPVGTESVNGGVTAGAVHRKVVLGDIAVESVAGKGVISGVGSLAVGFERGPDHIGVVPIATESIHFSIAVLSVACKPLVAGVGILRIFSKSLPPPVAVVGVGGESNADRIDVLRVGRKLPIPACGSGAVGIEFLVNYVAARGICRKPFTVPGGVAAVPAERIGRDIIVLRVFLERVKPSRPTRPVIGEILFSVDGEIGVLGVLLETRIQIGEAEQIGGGAKPGKLSGEGLGVRRRQL</sequence>
<proteinExistence type="predicted"/>
<reference evidence="1" key="1">
    <citation type="submission" date="2022-07" db="EMBL/GenBank/DDBJ databases">
        <authorList>
            <person name="Macas J."/>
            <person name="Novak P."/>
            <person name="Neumann P."/>
        </authorList>
    </citation>
    <scope>NUCLEOTIDE SEQUENCE</scope>
</reference>
<gene>
    <name evidence="1" type="ORF">CEURO_LOCUS13110</name>
</gene>
<evidence type="ECO:0000313" key="1">
    <source>
        <dbReference type="EMBL" id="CAH9095422.1"/>
    </source>
</evidence>
<name>A0A9P0ZCV2_CUSEU</name>
<comment type="caution">
    <text evidence="1">The sequence shown here is derived from an EMBL/GenBank/DDBJ whole genome shotgun (WGS) entry which is preliminary data.</text>
</comment>
<organism evidence="1 2">
    <name type="scientific">Cuscuta europaea</name>
    <name type="common">European dodder</name>
    <dbReference type="NCBI Taxonomy" id="41803"/>
    <lineage>
        <taxon>Eukaryota</taxon>
        <taxon>Viridiplantae</taxon>
        <taxon>Streptophyta</taxon>
        <taxon>Embryophyta</taxon>
        <taxon>Tracheophyta</taxon>
        <taxon>Spermatophyta</taxon>
        <taxon>Magnoliopsida</taxon>
        <taxon>eudicotyledons</taxon>
        <taxon>Gunneridae</taxon>
        <taxon>Pentapetalae</taxon>
        <taxon>asterids</taxon>
        <taxon>lamiids</taxon>
        <taxon>Solanales</taxon>
        <taxon>Convolvulaceae</taxon>
        <taxon>Cuscuteae</taxon>
        <taxon>Cuscuta</taxon>
        <taxon>Cuscuta subgen. Cuscuta</taxon>
    </lineage>
</organism>